<evidence type="ECO:0000259" key="3">
    <source>
        <dbReference type="Pfam" id="PF25070"/>
    </source>
</evidence>
<dbReference type="AlphaFoldDB" id="A0A176VWC1"/>
<feature type="chain" id="PRO_5008052094" description="DUF7794 domain-containing protein" evidence="2">
    <location>
        <begin position="24"/>
        <end position="379"/>
    </location>
</feature>
<keyword evidence="2" id="KW-0732">Signal</keyword>
<evidence type="ECO:0000313" key="5">
    <source>
        <dbReference type="Proteomes" id="UP000077202"/>
    </source>
</evidence>
<feature type="domain" description="DUF7794" evidence="3">
    <location>
        <begin position="37"/>
        <end position="261"/>
    </location>
</feature>
<keyword evidence="1" id="KW-1133">Transmembrane helix</keyword>
<proteinExistence type="predicted"/>
<comment type="caution">
    <text evidence="4">The sequence shown here is derived from an EMBL/GenBank/DDBJ whole genome shotgun (WGS) entry which is preliminary data.</text>
</comment>
<evidence type="ECO:0000256" key="2">
    <source>
        <dbReference type="SAM" id="SignalP"/>
    </source>
</evidence>
<evidence type="ECO:0000313" key="4">
    <source>
        <dbReference type="EMBL" id="OAE25100.1"/>
    </source>
</evidence>
<organism evidence="4 5">
    <name type="scientific">Marchantia polymorpha subsp. ruderalis</name>
    <dbReference type="NCBI Taxonomy" id="1480154"/>
    <lineage>
        <taxon>Eukaryota</taxon>
        <taxon>Viridiplantae</taxon>
        <taxon>Streptophyta</taxon>
        <taxon>Embryophyta</taxon>
        <taxon>Marchantiophyta</taxon>
        <taxon>Marchantiopsida</taxon>
        <taxon>Marchantiidae</taxon>
        <taxon>Marchantiales</taxon>
        <taxon>Marchantiaceae</taxon>
        <taxon>Marchantia</taxon>
    </lineage>
</organism>
<dbReference type="InterPro" id="IPR056696">
    <property type="entry name" value="DUF7794"/>
</dbReference>
<dbReference type="GO" id="GO:0012505">
    <property type="term" value="C:endomembrane system"/>
    <property type="evidence" value="ECO:0007669"/>
    <property type="project" value="TreeGrafter"/>
</dbReference>
<keyword evidence="5" id="KW-1185">Reference proteome</keyword>
<protein>
    <recommendedName>
        <fullName evidence="3">DUF7794 domain-containing protein</fullName>
    </recommendedName>
</protein>
<keyword evidence="1" id="KW-0812">Transmembrane</keyword>
<feature type="transmembrane region" description="Helical" evidence="1">
    <location>
        <begin position="342"/>
        <end position="363"/>
    </location>
</feature>
<evidence type="ECO:0000256" key="1">
    <source>
        <dbReference type="SAM" id="Phobius"/>
    </source>
</evidence>
<dbReference type="Pfam" id="PF25070">
    <property type="entry name" value="DUF7794"/>
    <property type="match status" value="1"/>
</dbReference>
<reference evidence="4" key="1">
    <citation type="submission" date="2016-03" db="EMBL/GenBank/DDBJ databases">
        <title>Mechanisms controlling the formation of the plant cell surface in tip-growing cells are functionally conserved among land plants.</title>
        <authorList>
            <person name="Honkanen S."/>
            <person name="Jones V.A."/>
            <person name="Morieri G."/>
            <person name="Champion C."/>
            <person name="Hetherington A.J."/>
            <person name="Kelly S."/>
            <person name="Saint-Marcoux D."/>
            <person name="Proust H."/>
            <person name="Prescott H."/>
            <person name="Dolan L."/>
        </authorList>
    </citation>
    <scope>NUCLEOTIDE SEQUENCE [LARGE SCALE GENOMIC DNA]</scope>
    <source>
        <tissue evidence="4">Whole gametophyte</tissue>
    </source>
</reference>
<name>A0A176VWC1_MARPO</name>
<accession>A0A176VWC1</accession>
<dbReference type="PANTHER" id="PTHR37735">
    <property type="entry name" value="OS08G0567000 PROTEIN"/>
    <property type="match status" value="1"/>
</dbReference>
<dbReference type="EMBL" id="LVLJ01002403">
    <property type="protein sequence ID" value="OAE25100.1"/>
    <property type="molecule type" value="Genomic_DNA"/>
</dbReference>
<keyword evidence="1" id="KW-0472">Membrane</keyword>
<dbReference type="PANTHER" id="PTHR37735:SF1">
    <property type="entry name" value="OS08G0567000 PROTEIN"/>
    <property type="match status" value="1"/>
</dbReference>
<sequence length="379" mass="41010">MRLAMARVAISFVVMALATIVFSASSSFAASKDLDLGNVLFLEGGQDGNLRDSKTDHQEVIFSEEEVAATVSVLLGVSPPVMISSDSSAKLDSVLSSSPFRRPGSVLALTIRGINLEQLSAGERKAIFGHSTTQQRLLSGSTRQEPFVLSGQEVNIESLNKNWVDQEEVEQGLEDMMTFLGGVFKKNGDVVELTVTLEESVSISLDLSKKADREFAVDLMSLSHFSKRAATSQDSRGTARLFMDTFSGVEAMDNNLEASKIFLFAVAQVLDRGQFVGVFVFPPSNSVNESEQEMFQVKFPIRSRSLDESSPVLGAPSANGGLSKVDNTLIELEILYLVRSSLVVATTIILLVATLLGTCYLVGMPLTRDTLLYSGVKLD</sequence>
<feature type="signal peptide" evidence="2">
    <location>
        <begin position="1"/>
        <end position="23"/>
    </location>
</feature>
<dbReference type="Proteomes" id="UP000077202">
    <property type="component" value="Unassembled WGS sequence"/>
</dbReference>
<gene>
    <name evidence="4" type="ORF">AXG93_3217s1160</name>
</gene>